<accession>A0A174UEZ6</accession>
<name>A0A174UEZ6_9FIRM</name>
<feature type="region of interest" description="Disordered" evidence="2">
    <location>
        <begin position="85"/>
        <end position="106"/>
    </location>
</feature>
<dbReference type="InterPro" id="IPR053162">
    <property type="entry name" value="DnaD"/>
</dbReference>
<dbReference type="Proteomes" id="UP000095485">
    <property type="component" value="Unassembled WGS sequence"/>
</dbReference>
<gene>
    <name evidence="4" type="ORF">ERS852526_03103</name>
</gene>
<comment type="similarity">
    <text evidence="1">Belongs to the DnaB/DnaD family.</text>
</comment>
<feature type="compositionally biased region" description="Low complexity" evidence="2">
    <location>
        <begin position="92"/>
        <end position="103"/>
    </location>
</feature>
<dbReference type="EMBL" id="CZAY01000030">
    <property type="protein sequence ID" value="CUQ19301.1"/>
    <property type="molecule type" value="Genomic_DNA"/>
</dbReference>
<dbReference type="PIRSF" id="PIRSF033722">
    <property type="entry name" value="DnaD_CA_C3587_prd"/>
    <property type="match status" value="1"/>
</dbReference>
<dbReference type="RefSeq" id="WP_055284745.1">
    <property type="nucleotide sequence ID" value="NZ_CZAY01000030.1"/>
</dbReference>
<feature type="domain" description="DnaB/C C-terminal" evidence="3">
    <location>
        <begin position="151"/>
        <end position="220"/>
    </location>
</feature>
<dbReference type="SUPFAM" id="SSF158499">
    <property type="entry name" value="DnaD domain-like"/>
    <property type="match status" value="2"/>
</dbReference>
<dbReference type="Pfam" id="PF07261">
    <property type="entry name" value="DnaB_2"/>
    <property type="match status" value="2"/>
</dbReference>
<feature type="region of interest" description="Disordered" evidence="2">
    <location>
        <begin position="317"/>
        <end position="352"/>
    </location>
</feature>
<dbReference type="InterPro" id="IPR034829">
    <property type="entry name" value="DnaD-like_sf"/>
</dbReference>
<dbReference type="AlphaFoldDB" id="A0A174UEZ6"/>
<dbReference type="Gene3D" id="1.10.10.630">
    <property type="entry name" value="DnaD domain-like"/>
    <property type="match status" value="2"/>
</dbReference>
<reference evidence="4 5" key="1">
    <citation type="submission" date="2015-09" db="EMBL/GenBank/DDBJ databases">
        <authorList>
            <consortium name="Pathogen Informatics"/>
        </authorList>
    </citation>
    <scope>NUCLEOTIDE SEQUENCE [LARGE SCALE GENOMIC DNA]</scope>
    <source>
        <strain evidence="4 5">2789STDY5834914</strain>
    </source>
</reference>
<dbReference type="InterPro" id="IPR017019">
    <property type="entry name" value="DNA_replication_prd_bac"/>
</dbReference>
<feature type="compositionally biased region" description="Polar residues" evidence="2">
    <location>
        <begin position="333"/>
        <end position="342"/>
    </location>
</feature>
<dbReference type="InterPro" id="IPR006343">
    <property type="entry name" value="DnaB/C_C"/>
</dbReference>
<evidence type="ECO:0000256" key="1">
    <source>
        <dbReference type="ARBA" id="ARBA00093462"/>
    </source>
</evidence>
<organism evidence="4 5">
    <name type="scientific">Dorea longicatena</name>
    <dbReference type="NCBI Taxonomy" id="88431"/>
    <lineage>
        <taxon>Bacteria</taxon>
        <taxon>Bacillati</taxon>
        <taxon>Bacillota</taxon>
        <taxon>Clostridia</taxon>
        <taxon>Lachnospirales</taxon>
        <taxon>Lachnospiraceae</taxon>
        <taxon>Dorea</taxon>
    </lineage>
</organism>
<dbReference type="PANTHER" id="PTHR37293:SF5">
    <property type="entry name" value="DNA REPLICATION PROTEIN"/>
    <property type="match status" value="1"/>
</dbReference>
<evidence type="ECO:0000259" key="3">
    <source>
        <dbReference type="Pfam" id="PF07261"/>
    </source>
</evidence>
<dbReference type="STRING" id="88431.ERS852423_02684"/>
<dbReference type="GeneID" id="96230375"/>
<dbReference type="NCBIfam" id="TIGR01446">
    <property type="entry name" value="DnaD_dom"/>
    <property type="match status" value="2"/>
</dbReference>
<feature type="domain" description="DnaB/C C-terminal" evidence="3">
    <location>
        <begin position="240"/>
        <end position="304"/>
    </location>
</feature>
<evidence type="ECO:0000313" key="4">
    <source>
        <dbReference type="EMBL" id="CUQ19301.1"/>
    </source>
</evidence>
<evidence type="ECO:0000313" key="5">
    <source>
        <dbReference type="Proteomes" id="UP000095485"/>
    </source>
</evidence>
<dbReference type="OrthoDB" id="1652900at2"/>
<evidence type="ECO:0000256" key="2">
    <source>
        <dbReference type="SAM" id="MobiDB-lite"/>
    </source>
</evidence>
<sequence length="361" mass="41542">MKELKLTKYVQTNATVLDNEFIDHYMVRANGEYVKVYLLLLRHMNQSSGYLSVSELADLLECTEKDILRALRYWKSEGLLDYLDDTPDDPSPKSTAPSPAASSGLHDVQSGYMTSSIPADSVSDSAALASTTNIQQYRSRKERAEFKELLFVAEQYLGKTLSATDIDQITYFYDTLNMSAELIEYLIEYCVENGHKSMHYINKVALSWHEENITTVNLAKTSSFLYNKNCYCVLNAYGIKGRGPAASEIAYIRKWSEEYGFALEVILEACDRTMNSIHQPSFDYTDSILKRWKDKNVRQLKDIDAVDADYRKEKERAKELAKERKRQQQAQKPVSSQNNKFNNFDGRSYDMNDLERRLVQQ</sequence>
<dbReference type="PANTHER" id="PTHR37293">
    <property type="entry name" value="PHAGE REPLICATION PROTEIN-RELATED"/>
    <property type="match status" value="1"/>
</dbReference>
<protein>
    <submittedName>
        <fullName evidence="4">DnaD domain protein</fullName>
    </submittedName>
</protein>
<proteinExistence type="inferred from homology"/>